<reference evidence="1 2" key="1">
    <citation type="journal article" date="2016" name="Mol. Biol. Evol.">
        <title>Comparative Genomics of Early-Diverging Mushroom-Forming Fungi Provides Insights into the Origins of Lignocellulose Decay Capabilities.</title>
        <authorList>
            <person name="Nagy L.G."/>
            <person name="Riley R."/>
            <person name="Tritt A."/>
            <person name="Adam C."/>
            <person name="Daum C."/>
            <person name="Floudas D."/>
            <person name="Sun H."/>
            <person name="Yadav J.S."/>
            <person name="Pangilinan J."/>
            <person name="Larsson K.H."/>
            <person name="Matsuura K."/>
            <person name="Barry K."/>
            <person name="Labutti K."/>
            <person name="Kuo R."/>
            <person name="Ohm R.A."/>
            <person name="Bhattacharya S.S."/>
            <person name="Shirouzu T."/>
            <person name="Yoshinaga Y."/>
            <person name="Martin F.M."/>
            <person name="Grigoriev I.V."/>
            <person name="Hibbett D.S."/>
        </authorList>
    </citation>
    <scope>NUCLEOTIDE SEQUENCE [LARGE SCALE GENOMIC DNA]</scope>
    <source>
        <strain evidence="1 2">CBS 109695</strain>
    </source>
</reference>
<organism evidence="1 2">
    <name type="scientific">Athelia psychrophila</name>
    <dbReference type="NCBI Taxonomy" id="1759441"/>
    <lineage>
        <taxon>Eukaryota</taxon>
        <taxon>Fungi</taxon>
        <taxon>Dikarya</taxon>
        <taxon>Basidiomycota</taxon>
        <taxon>Agaricomycotina</taxon>
        <taxon>Agaricomycetes</taxon>
        <taxon>Agaricomycetidae</taxon>
        <taxon>Atheliales</taxon>
        <taxon>Atheliaceae</taxon>
        <taxon>Athelia</taxon>
    </lineage>
</organism>
<name>A0A166DUW2_9AGAM</name>
<gene>
    <name evidence="1" type="ORF">FIBSPDRAFT_867559</name>
</gene>
<keyword evidence="2" id="KW-1185">Reference proteome</keyword>
<dbReference type="Proteomes" id="UP000076532">
    <property type="component" value="Unassembled WGS sequence"/>
</dbReference>
<dbReference type="EMBL" id="KV417608">
    <property type="protein sequence ID" value="KZP15095.1"/>
    <property type="molecule type" value="Genomic_DNA"/>
</dbReference>
<dbReference type="AlphaFoldDB" id="A0A166DUW2"/>
<dbReference type="OrthoDB" id="548867at2759"/>
<accession>A0A166DUW2</accession>
<protein>
    <submittedName>
        <fullName evidence="1">Uncharacterized protein</fullName>
    </submittedName>
</protein>
<sequence>MPGPAQQTTRSRRRDGWSWMTICIGCARSAGREHEVVRDFSVLKPSDVEHDVEPKVAEVKALYDFK</sequence>
<evidence type="ECO:0000313" key="2">
    <source>
        <dbReference type="Proteomes" id="UP000076532"/>
    </source>
</evidence>
<evidence type="ECO:0000313" key="1">
    <source>
        <dbReference type="EMBL" id="KZP15095.1"/>
    </source>
</evidence>
<proteinExistence type="predicted"/>